<keyword evidence="3 9" id="KW-1133">Transmembrane helix</keyword>
<protein>
    <recommendedName>
        <fullName evidence="10">G-protein coupled receptors family 1 profile domain-containing protein</fullName>
    </recommendedName>
</protein>
<evidence type="ECO:0000256" key="4">
    <source>
        <dbReference type="ARBA" id="ARBA00023040"/>
    </source>
</evidence>
<dbReference type="OrthoDB" id="5974286at2759"/>
<reference evidence="12" key="1">
    <citation type="submission" date="2017-01" db="EMBL/GenBank/DDBJ databases">
        <title>Comparative genomics of anhydrobiosis in the tardigrade Hypsibius dujardini.</title>
        <authorList>
            <person name="Yoshida Y."/>
            <person name="Koutsovoulos G."/>
            <person name="Laetsch D."/>
            <person name="Stevens L."/>
            <person name="Kumar S."/>
            <person name="Horikawa D."/>
            <person name="Ishino K."/>
            <person name="Komine S."/>
            <person name="Tomita M."/>
            <person name="Blaxter M."/>
            <person name="Arakawa K."/>
        </authorList>
    </citation>
    <scope>NUCLEOTIDE SEQUENCE [LARGE SCALE GENOMIC DNA]</scope>
    <source>
        <strain evidence="12">Z151</strain>
    </source>
</reference>
<name>A0A1W0X733_HYPEX</name>
<dbReference type="PRINTS" id="PR00237">
    <property type="entry name" value="GPCRRHODOPSN"/>
</dbReference>
<dbReference type="GO" id="GO:0005886">
    <property type="term" value="C:plasma membrane"/>
    <property type="evidence" value="ECO:0007669"/>
    <property type="project" value="TreeGrafter"/>
</dbReference>
<dbReference type="PROSITE" id="PS50262">
    <property type="entry name" value="G_PROTEIN_RECEP_F1_2"/>
    <property type="match status" value="1"/>
</dbReference>
<dbReference type="Gene3D" id="1.20.1070.10">
    <property type="entry name" value="Rhodopsin 7-helix transmembrane proteins"/>
    <property type="match status" value="1"/>
</dbReference>
<feature type="transmembrane region" description="Helical" evidence="9">
    <location>
        <begin position="140"/>
        <end position="163"/>
    </location>
</feature>
<feature type="transmembrane region" description="Helical" evidence="9">
    <location>
        <begin position="339"/>
        <end position="361"/>
    </location>
</feature>
<feature type="transmembrane region" description="Helical" evidence="9">
    <location>
        <begin position="33"/>
        <end position="54"/>
    </location>
</feature>
<accession>A0A1W0X733</accession>
<evidence type="ECO:0000256" key="9">
    <source>
        <dbReference type="SAM" id="Phobius"/>
    </source>
</evidence>
<keyword evidence="7" id="KW-0325">Glycoprotein</keyword>
<dbReference type="CDD" id="cd00637">
    <property type="entry name" value="7tm_classA_rhodopsin-like"/>
    <property type="match status" value="1"/>
</dbReference>
<evidence type="ECO:0000256" key="7">
    <source>
        <dbReference type="ARBA" id="ARBA00023180"/>
    </source>
</evidence>
<dbReference type="Proteomes" id="UP000192578">
    <property type="component" value="Unassembled WGS sequence"/>
</dbReference>
<comment type="subcellular location">
    <subcellularLocation>
        <location evidence="1">Membrane</location>
        <topology evidence="1">Multi-pass membrane protein</topology>
    </subcellularLocation>
</comment>
<evidence type="ECO:0000313" key="12">
    <source>
        <dbReference type="Proteomes" id="UP000192578"/>
    </source>
</evidence>
<keyword evidence="5 9" id="KW-0472">Membrane</keyword>
<keyword evidence="12" id="KW-1185">Reference proteome</keyword>
<dbReference type="AlphaFoldDB" id="A0A1W0X733"/>
<evidence type="ECO:0000259" key="10">
    <source>
        <dbReference type="PROSITE" id="PS50262"/>
    </source>
</evidence>
<sequence>MNNSSEISNVTCPNKNDTCENHIVHPTWTLMPIFYLTVCILGTVGNATTLLVILTDRALRTRAFNIYVINLLTSNFLVAAIQFPLGMLLELYGFTWPWGNPACTLFLYFQGMIQTHTIMALNRAWAIVHPVSYRRFNSARLSVAVCFGMWVYDHAAMGTLTVLDTIWYRRDVALYGCFYNNSFNEKLAEFLQYLDLLVDLPSDIIVPLSFVVVSVLHFRRHRRRLRRPAVRAVARQDVPPQDASLSASLQITTTQQVSVQTVEQQLPLPLPARPLSVPDTQQPARVLPAAHRGRSPHRKLKILGVMTASLVFFYTPLLIACILTDWIPGFRNWDVGHLYEWAMVMYASQACVDPILFTFAIDPLRKAFSSHFACLRARLQPGRAVAQGS</sequence>
<feature type="transmembrane region" description="Helical" evidence="9">
    <location>
        <begin position="302"/>
        <end position="327"/>
    </location>
</feature>
<evidence type="ECO:0000256" key="2">
    <source>
        <dbReference type="ARBA" id="ARBA00022692"/>
    </source>
</evidence>
<evidence type="ECO:0000256" key="6">
    <source>
        <dbReference type="ARBA" id="ARBA00023170"/>
    </source>
</evidence>
<evidence type="ECO:0000256" key="5">
    <source>
        <dbReference type="ARBA" id="ARBA00023136"/>
    </source>
</evidence>
<keyword evidence="8" id="KW-0807">Transducer</keyword>
<dbReference type="GO" id="GO:0007200">
    <property type="term" value="P:phospholipase C-activating G protein-coupled receptor signaling pathway"/>
    <property type="evidence" value="ECO:0007669"/>
    <property type="project" value="TreeGrafter"/>
</dbReference>
<dbReference type="GO" id="GO:0035025">
    <property type="term" value="P:positive regulation of Rho protein signal transduction"/>
    <property type="evidence" value="ECO:0007669"/>
    <property type="project" value="TreeGrafter"/>
</dbReference>
<feature type="domain" description="G-protein coupled receptors family 1 profile" evidence="10">
    <location>
        <begin position="45"/>
        <end position="357"/>
    </location>
</feature>
<evidence type="ECO:0000256" key="1">
    <source>
        <dbReference type="ARBA" id="ARBA00004141"/>
    </source>
</evidence>
<evidence type="ECO:0000256" key="8">
    <source>
        <dbReference type="ARBA" id="ARBA00023224"/>
    </source>
</evidence>
<keyword evidence="6" id="KW-0675">Receptor</keyword>
<dbReference type="GO" id="GO:0004930">
    <property type="term" value="F:G protein-coupled receptor activity"/>
    <property type="evidence" value="ECO:0007669"/>
    <property type="project" value="UniProtKB-KW"/>
</dbReference>
<feature type="transmembrane region" description="Helical" evidence="9">
    <location>
        <begin position="66"/>
        <end position="85"/>
    </location>
</feature>
<evidence type="ECO:0000313" key="11">
    <source>
        <dbReference type="EMBL" id="OQV23335.1"/>
    </source>
</evidence>
<dbReference type="PANTHER" id="PTHR24232:SF53">
    <property type="entry name" value="G-PROTEIN COUPLED RECEPTORS FAMILY 1 PROFILE DOMAIN-CONTAINING PROTEIN"/>
    <property type="match status" value="1"/>
</dbReference>
<keyword evidence="4" id="KW-0297">G-protein coupled receptor</keyword>
<feature type="transmembrane region" description="Helical" evidence="9">
    <location>
        <begin position="200"/>
        <end position="218"/>
    </location>
</feature>
<comment type="caution">
    <text evidence="11">The sequence shown here is derived from an EMBL/GenBank/DDBJ whole genome shotgun (WGS) entry which is preliminary data.</text>
</comment>
<dbReference type="InterPro" id="IPR000276">
    <property type="entry name" value="GPCR_Rhodpsn"/>
</dbReference>
<gene>
    <name evidence="11" type="ORF">BV898_02783</name>
</gene>
<dbReference type="PANTHER" id="PTHR24232">
    <property type="entry name" value="G-PROTEIN COUPLED RECEPTOR"/>
    <property type="match status" value="1"/>
</dbReference>
<dbReference type="InterPro" id="IPR017452">
    <property type="entry name" value="GPCR_Rhodpsn_7TM"/>
</dbReference>
<keyword evidence="2 9" id="KW-0812">Transmembrane</keyword>
<dbReference type="EMBL" id="MTYJ01000012">
    <property type="protein sequence ID" value="OQV23335.1"/>
    <property type="molecule type" value="Genomic_DNA"/>
</dbReference>
<organism evidence="11 12">
    <name type="scientific">Hypsibius exemplaris</name>
    <name type="common">Freshwater tardigrade</name>
    <dbReference type="NCBI Taxonomy" id="2072580"/>
    <lineage>
        <taxon>Eukaryota</taxon>
        <taxon>Metazoa</taxon>
        <taxon>Ecdysozoa</taxon>
        <taxon>Tardigrada</taxon>
        <taxon>Eutardigrada</taxon>
        <taxon>Parachela</taxon>
        <taxon>Hypsibioidea</taxon>
        <taxon>Hypsibiidae</taxon>
        <taxon>Hypsibius</taxon>
    </lineage>
</organism>
<feature type="transmembrane region" description="Helical" evidence="9">
    <location>
        <begin position="105"/>
        <end position="128"/>
    </location>
</feature>
<dbReference type="SUPFAM" id="SSF81321">
    <property type="entry name" value="Family A G protein-coupled receptor-like"/>
    <property type="match status" value="1"/>
</dbReference>
<dbReference type="Pfam" id="PF00001">
    <property type="entry name" value="7tm_1"/>
    <property type="match status" value="1"/>
</dbReference>
<proteinExistence type="predicted"/>
<evidence type="ECO:0000256" key="3">
    <source>
        <dbReference type="ARBA" id="ARBA00022989"/>
    </source>
</evidence>